<dbReference type="EMBL" id="QKKF02005560">
    <property type="protein sequence ID" value="RZF46851.1"/>
    <property type="molecule type" value="Genomic_DNA"/>
</dbReference>
<sequence>MPPVFRTAHDKFESCLEELSSIFPPPPPPPHGHHGPPPPGGPGGHGPPPPPPPGGRRGPPPGFGGLGSRIAQFFEKRNFKLANNATIYQFYNYL</sequence>
<dbReference type="Proteomes" id="UP000291343">
    <property type="component" value="Unassembled WGS sequence"/>
</dbReference>
<organism evidence="2 3">
    <name type="scientific">Laodelphax striatellus</name>
    <name type="common">Small brown planthopper</name>
    <name type="synonym">Delphax striatella</name>
    <dbReference type="NCBI Taxonomy" id="195883"/>
    <lineage>
        <taxon>Eukaryota</taxon>
        <taxon>Metazoa</taxon>
        <taxon>Ecdysozoa</taxon>
        <taxon>Arthropoda</taxon>
        <taxon>Hexapoda</taxon>
        <taxon>Insecta</taxon>
        <taxon>Pterygota</taxon>
        <taxon>Neoptera</taxon>
        <taxon>Paraneoptera</taxon>
        <taxon>Hemiptera</taxon>
        <taxon>Auchenorrhyncha</taxon>
        <taxon>Fulgoroidea</taxon>
        <taxon>Delphacidae</taxon>
        <taxon>Criomorphinae</taxon>
        <taxon>Laodelphax</taxon>
    </lineage>
</organism>
<gene>
    <name evidence="2" type="ORF">LSTR_LSTR014440</name>
</gene>
<feature type="region of interest" description="Disordered" evidence="1">
    <location>
        <begin position="19"/>
        <end position="68"/>
    </location>
</feature>
<protein>
    <submittedName>
        <fullName evidence="2">Uncharacterized protein</fullName>
    </submittedName>
</protein>
<accession>A0A482XNU1</accession>
<name>A0A482XNU1_LAOST</name>
<proteinExistence type="predicted"/>
<reference evidence="2 3" key="1">
    <citation type="journal article" date="2017" name="Gigascience">
        <title>Genome sequence of the small brown planthopper, Laodelphax striatellus.</title>
        <authorList>
            <person name="Zhu J."/>
            <person name="Jiang F."/>
            <person name="Wang X."/>
            <person name="Yang P."/>
            <person name="Bao Y."/>
            <person name="Zhao W."/>
            <person name="Wang W."/>
            <person name="Lu H."/>
            <person name="Wang Q."/>
            <person name="Cui N."/>
            <person name="Li J."/>
            <person name="Chen X."/>
            <person name="Luo L."/>
            <person name="Yu J."/>
            <person name="Kang L."/>
            <person name="Cui F."/>
        </authorList>
    </citation>
    <scope>NUCLEOTIDE SEQUENCE [LARGE SCALE GENOMIC DNA]</scope>
    <source>
        <strain evidence="2">Lst14</strain>
    </source>
</reference>
<keyword evidence="3" id="KW-1185">Reference proteome</keyword>
<dbReference type="AlphaFoldDB" id="A0A482XNU1"/>
<evidence type="ECO:0000313" key="2">
    <source>
        <dbReference type="EMBL" id="RZF46851.1"/>
    </source>
</evidence>
<dbReference type="InParanoid" id="A0A482XNU1"/>
<evidence type="ECO:0000256" key="1">
    <source>
        <dbReference type="SAM" id="MobiDB-lite"/>
    </source>
</evidence>
<comment type="caution">
    <text evidence="2">The sequence shown here is derived from an EMBL/GenBank/DDBJ whole genome shotgun (WGS) entry which is preliminary data.</text>
</comment>
<feature type="compositionally biased region" description="Pro residues" evidence="1">
    <location>
        <begin position="23"/>
        <end position="62"/>
    </location>
</feature>
<evidence type="ECO:0000313" key="3">
    <source>
        <dbReference type="Proteomes" id="UP000291343"/>
    </source>
</evidence>